<dbReference type="SUPFAM" id="SSF55658">
    <property type="entry name" value="L9 N-domain-like"/>
    <property type="match status" value="1"/>
</dbReference>
<dbReference type="Proteomes" id="UP000076154">
    <property type="component" value="Unassembled WGS sequence"/>
</dbReference>
<evidence type="ECO:0000259" key="2">
    <source>
        <dbReference type="Pfam" id="PF01693"/>
    </source>
</evidence>
<dbReference type="OrthoDB" id="3270804at2759"/>
<feature type="compositionally biased region" description="Low complexity" evidence="1">
    <location>
        <begin position="49"/>
        <end position="85"/>
    </location>
</feature>
<feature type="compositionally biased region" description="Pro residues" evidence="1">
    <location>
        <begin position="150"/>
        <end position="162"/>
    </location>
</feature>
<sequence>MAQQTPPPPINNPITMEHVVAALQHLGFALSQNFGDGSVPFAITTAPATGSAPAAGSAPTAGSASTAGPAPAAGSAPTADSAPAGVGANPVWTSPDAASAATAAVGSLANPVTPTVVPLHLGDPRSPYTVELVSLLPNRLAGSRFASRRPPAPPAAPGPSAPPAGGASATEVVAGNPCPTCSAHGDRVGPYIPTTSGDPWYTVTIGRQVGVFHGWHLAGPLVTGVRGFCVKKYNTREEVQAAFDKAFDCGVVEVRT</sequence>
<gene>
    <name evidence="3" type="ORF">Hypma_005154</name>
</gene>
<dbReference type="InterPro" id="IPR037056">
    <property type="entry name" value="RNase_H1_N_sf"/>
</dbReference>
<organism evidence="3 4">
    <name type="scientific">Hypsizygus marmoreus</name>
    <name type="common">White beech mushroom</name>
    <name type="synonym">Agaricus marmoreus</name>
    <dbReference type="NCBI Taxonomy" id="39966"/>
    <lineage>
        <taxon>Eukaryota</taxon>
        <taxon>Fungi</taxon>
        <taxon>Dikarya</taxon>
        <taxon>Basidiomycota</taxon>
        <taxon>Agaricomycotina</taxon>
        <taxon>Agaricomycetes</taxon>
        <taxon>Agaricomycetidae</taxon>
        <taxon>Agaricales</taxon>
        <taxon>Tricholomatineae</taxon>
        <taxon>Lyophyllaceae</taxon>
        <taxon>Hypsizygus</taxon>
    </lineage>
</organism>
<dbReference type="InParanoid" id="A0A369K570"/>
<evidence type="ECO:0000313" key="3">
    <source>
        <dbReference type="EMBL" id="RDB26934.1"/>
    </source>
</evidence>
<evidence type="ECO:0000313" key="4">
    <source>
        <dbReference type="Proteomes" id="UP000076154"/>
    </source>
</evidence>
<keyword evidence="4" id="KW-1185">Reference proteome</keyword>
<accession>A0A369K570</accession>
<feature type="domain" description="Ribonuclease H1 N-terminal" evidence="2">
    <location>
        <begin position="199"/>
        <end position="241"/>
    </location>
</feature>
<comment type="caution">
    <text evidence="3">The sequence shown here is derived from an EMBL/GenBank/DDBJ whole genome shotgun (WGS) entry which is preliminary data.</text>
</comment>
<proteinExistence type="predicted"/>
<dbReference type="AlphaFoldDB" id="A0A369K570"/>
<dbReference type="InterPro" id="IPR011320">
    <property type="entry name" value="RNase_H1_N"/>
</dbReference>
<dbReference type="Gene3D" id="3.40.970.10">
    <property type="entry name" value="Ribonuclease H1, N-terminal domain"/>
    <property type="match status" value="1"/>
</dbReference>
<feature type="region of interest" description="Disordered" evidence="1">
    <location>
        <begin position="49"/>
        <end position="88"/>
    </location>
</feature>
<dbReference type="Pfam" id="PF01693">
    <property type="entry name" value="Cauli_VI"/>
    <property type="match status" value="1"/>
</dbReference>
<evidence type="ECO:0000256" key="1">
    <source>
        <dbReference type="SAM" id="MobiDB-lite"/>
    </source>
</evidence>
<name>A0A369K570_HYPMA</name>
<dbReference type="EMBL" id="LUEZ02000021">
    <property type="protein sequence ID" value="RDB26934.1"/>
    <property type="molecule type" value="Genomic_DNA"/>
</dbReference>
<feature type="region of interest" description="Disordered" evidence="1">
    <location>
        <begin position="144"/>
        <end position="171"/>
    </location>
</feature>
<dbReference type="InterPro" id="IPR009027">
    <property type="entry name" value="Ribosomal_bL9/RNase_H1_N"/>
</dbReference>
<protein>
    <recommendedName>
        <fullName evidence="2">Ribonuclease H1 N-terminal domain-containing protein</fullName>
    </recommendedName>
</protein>
<reference evidence="3" key="1">
    <citation type="submission" date="2018-04" db="EMBL/GenBank/DDBJ databases">
        <title>Whole genome sequencing of Hypsizygus marmoreus.</title>
        <authorList>
            <person name="Choi I.-G."/>
            <person name="Min B."/>
            <person name="Kim J.-G."/>
            <person name="Kim S."/>
            <person name="Oh Y.-L."/>
            <person name="Kong W.-S."/>
            <person name="Park H."/>
            <person name="Jeong J."/>
            <person name="Song E.-S."/>
        </authorList>
    </citation>
    <scope>NUCLEOTIDE SEQUENCE [LARGE SCALE GENOMIC DNA]</scope>
    <source>
        <strain evidence="3">51987-8</strain>
    </source>
</reference>
<dbReference type="STRING" id="39966.A0A369K570"/>